<name>B8JA63_ANAD2</name>
<dbReference type="Proteomes" id="UP000007089">
    <property type="component" value="Chromosome"/>
</dbReference>
<dbReference type="Gene3D" id="3.20.20.80">
    <property type="entry name" value="Glycosidases"/>
    <property type="match status" value="1"/>
</dbReference>
<protein>
    <submittedName>
        <fullName evidence="1">Transmembrane protein</fullName>
    </submittedName>
</protein>
<evidence type="ECO:0000313" key="2">
    <source>
        <dbReference type="Proteomes" id="UP000007089"/>
    </source>
</evidence>
<keyword evidence="2" id="KW-1185">Reference proteome</keyword>
<sequence>MWGVTVDDPWNTAPTVQALARLPRRPTARIVFDLRPRATDYAAPVAAIRRAADVMGLLVDSSDLASLPPDAYAARLHEYLDALWPLVDVWEVGNEVNGQWTGDSRTVAAKVALAHAAVKARGGRTAITLHYDGGCSATPPDRGAFRWAARHLSPGLRREVDYVWLSYYEDECPGTRPDWRAVFGRLGTLFPRAALGIGECGAEDARRRPGALARCYRIRAPHPRFVGGYFWWHFSEDMVPASRPLWRSLASLVPGDAEARALPGARRAR</sequence>
<dbReference type="AlphaFoldDB" id="B8JA63"/>
<organism evidence="1 2">
    <name type="scientific">Anaeromyxobacter dehalogenans (strain ATCC BAA-258 / DSM 21875 / 2CP-1)</name>
    <dbReference type="NCBI Taxonomy" id="455488"/>
    <lineage>
        <taxon>Bacteria</taxon>
        <taxon>Pseudomonadati</taxon>
        <taxon>Myxococcota</taxon>
        <taxon>Myxococcia</taxon>
        <taxon>Myxococcales</taxon>
        <taxon>Cystobacterineae</taxon>
        <taxon>Anaeromyxobacteraceae</taxon>
        <taxon>Anaeromyxobacter</taxon>
    </lineage>
</organism>
<evidence type="ECO:0000313" key="1">
    <source>
        <dbReference type="EMBL" id="ACL65582.1"/>
    </source>
</evidence>
<proteinExistence type="predicted"/>
<keyword evidence="1" id="KW-0812">Transmembrane</keyword>
<dbReference type="KEGG" id="acp:A2cp1_2244"/>
<dbReference type="HOGENOM" id="CLU_070568_0_0_7"/>
<gene>
    <name evidence="1" type="ordered locus">A2cp1_2244</name>
</gene>
<keyword evidence="1" id="KW-0472">Membrane</keyword>
<dbReference type="SUPFAM" id="SSF51445">
    <property type="entry name" value="(Trans)glycosidases"/>
    <property type="match status" value="1"/>
</dbReference>
<dbReference type="EMBL" id="CP001359">
    <property type="protein sequence ID" value="ACL65582.1"/>
    <property type="molecule type" value="Genomic_DNA"/>
</dbReference>
<reference evidence="1" key="1">
    <citation type="submission" date="2009-01" db="EMBL/GenBank/DDBJ databases">
        <title>Complete sequence of Anaeromyxobacter dehalogenans 2CP-1.</title>
        <authorList>
            <consortium name="US DOE Joint Genome Institute"/>
            <person name="Lucas S."/>
            <person name="Copeland A."/>
            <person name="Lapidus A."/>
            <person name="Glavina del Rio T."/>
            <person name="Dalin E."/>
            <person name="Tice H."/>
            <person name="Bruce D."/>
            <person name="Goodwin L."/>
            <person name="Pitluck S."/>
            <person name="Saunders E."/>
            <person name="Brettin T."/>
            <person name="Detter J.C."/>
            <person name="Han C."/>
            <person name="Larimer F."/>
            <person name="Land M."/>
            <person name="Hauser L."/>
            <person name="Kyrpides N."/>
            <person name="Ovchinnikova G."/>
            <person name="Beliaev A.S."/>
            <person name="Richardson P."/>
        </authorList>
    </citation>
    <scope>NUCLEOTIDE SEQUENCE</scope>
    <source>
        <strain evidence="1">2CP-1</strain>
    </source>
</reference>
<dbReference type="InterPro" id="IPR017853">
    <property type="entry name" value="GH"/>
</dbReference>
<accession>B8JA63</accession>